<keyword evidence="1" id="KW-1185">Reference proteome</keyword>
<dbReference type="RefSeq" id="XP_027348037.1">
    <property type="nucleotide sequence ID" value="XM_027492236.1"/>
</dbReference>
<evidence type="ECO:0000313" key="2">
    <source>
        <dbReference type="RefSeq" id="XP_027348037.1"/>
    </source>
</evidence>
<dbReference type="AlphaFoldDB" id="A0A8B8KVW5"/>
<dbReference type="GeneID" id="113859469"/>
<dbReference type="Proteomes" id="UP000694853">
    <property type="component" value="Unplaced"/>
</dbReference>
<name>A0A8B8KVW5_ABRPR</name>
<reference evidence="1" key="1">
    <citation type="journal article" date="2019" name="Toxins">
        <title>Detection of Abrin-Like and Prepropulchellin-Like Toxin Genes and Transcripts Using Whole Genome Sequencing and Full-Length Transcript Sequencing of Abrus precatorius.</title>
        <authorList>
            <person name="Hovde B.T."/>
            <person name="Daligault H.E."/>
            <person name="Hanschen E.R."/>
            <person name="Kunde Y.A."/>
            <person name="Johnson M.B."/>
            <person name="Starkenburg S.R."/>
            <person name="Johnson S.L."/>
        </authorList>
    </citation>
    <scope>NUCLEOTIDE SEQUENCE [LARGE SCALE GENOMIC DNA]</scope>
</reference>
<organism evidence="1 2">
    <name type="scientific">Abrus precatorius</name>
    <name type="common">Indian licorice</name>
    <name type="synonym">Glycine abrus</name>
    <dbReference type="NCBI Taxonomy" id="3816"/>
    <lineage>
        <taxon>Eukaryota</taxon>
        <taxon>Viridiplantae</taxon>
        <taxon>Streptophyta</taxon>
        <taxon>Embryophyta</taxon>
        <taxon>Tracheophyta</taxon>
        <taxon>Spermatophyta</taxon>
        <taxon>Magnoliopsida</taxon>
        <taxon>eudicotyledons</taxon>
        <taxon>Gunneridae</taxon>
        <taxon>Pentapetalae</taxon>
        <taxon>rosids</taxon>
        <taxon>fabids</taxon>
        <taxon>Fabales</taxon>
        <taxon>Fabaceae</taxon>
        <taxon>Papilionoideae</taxon>
        <taxon>50 kb inversion clade</taxon>
        <taxon>NPAAA clade</taxon>
        <taxon>indigoferoid/millettioid clade</taxon>
        <taxon>Abreae</taxon>
        <taxon>Abrus</taxon>
    </lineage>
</organism>
<dbReference type="PANTHER" id="PTHR47718">
    <property type="entry name" value="OS01G0519700 PROTEIN"/>
    <property type="match status" value="1"/>
</dbReference>
<gene>
    <name evidence="2" type="primary">LOC113859469</name>
</gene>
<reference evidence="2" key="2">
    <citation type="submission" date="2025-08" db="UniProtKB">
        <authorList>
            <consortium name="RefSeq"/>
        </authorList>
    </citation>
    <scope>IDENTIFICATION</scope>
    <source>
        <tissue evidence="2">Young leaves</tissue>
    </source>
</reference>
<sequence>MDLRENEDGNEEVVVEECNVDVEMASSDEVGMHNDRMLRSHCKMDDSDVEQMQRIRKSSVATCKIYNSFVNQRGSYDMVGFCKKDMYNQIERNRRGEDVDVKEAEKFFIGLRFKDPKLYWGHKVDSNGRLLHMFWCNGISQIDYDIFRDVVAFDATCGRNKYKCPVDKCPNCVITDSDISMRNTIRKVFLTVHHRLYGRHLMRNVTCNVYNERFSKLFKECMLGDLDIKQFEQKWASATEECHLGGNVWVEKLYKKKEMWCTTYIIGKFFVSLRTTSRYEGLHSQIVQVYLQVHYLPSWLVLNRWTKMAKRSYKQDDNQMVRNGNEISLRRSWFGLLCESGRSMF</sequence>
<protein>
    <submittedName>
        <fullName evidence="2">Protein FAR-RED ELONGATED HYPOCOTYL 3-like</fullName>
    </submittedName>
</protein>
<dbReference type="PANTHER" id="PTHR47718:SF6">
    <property type="entry name" value="PROTEIN FAR1-RELATED SEQUENCE"/>
    <property type="match status" value="1"/>
</dbReference>
<dbReference type="OrthoDB" id="1432200at2759"/>
<accession>A0A8B8KVW5</accession>
<dbReference type="KEGG" id="aprc:113859469"/>
<proteinExistence type="predicted"/>
<evidence type="ECO:0000313" key="1">
    <source>
        <dbReference type="Proteomes" id="UP000694853"/>
    </source>
</evidence>